<feature type="chain" id="PRO_5012001637" description="Tyrosinase copper-binding domain-containing protein" evidence="3">
    <location>
        <begin position="21"/>
        <end position="352"/>
    </location>
</feature>
<dbReference type="InterPro" id="IPR008922">
    <property type="entry name" value="Di-copper_centre_dom_sf"/>
</dbReference>
<dbReference type="InterPro" id="IPR050316">
    <property type="entry name" value="Tyrosinase/Hemocyanin"/>
</dbReference>
<keyword evidence="2" id="KW-0186">Copper</keyword>
<keyword evidence="7" id="KW-1185">Reference proteome</keyword>
<dbReference type="Gene3D" id="1.10.1280.10">
    <property type="entry name" value="Di-copper center containing domain from catechol oxidase"/>
    <property type="match status" value="1"/>
</dbReference>
<dbReference type="EMBL" id="FJOG01000033">
    <property type="protein sequence ID" value="CZR65783.1"/>
    <property type="molecule type" value="Genomic_DNA"/>
</dbReference>
<evidence type="ECO:0000313" key="7">
    <source>
        <dbReference type="Proteomes" id="UP000184330"/>
    </source>
</evidence>
<dbReference type="PANTHER" id="PTHR11474:SF126">
    <property type="entry name" value="TYROSINASE-LIKE PROTEIN TYR-1-RELATED"/>
    <property type="match status" value="1"/>
</dbReference>
<protein>
    <recommendedName>
        <fullName evidence="4 5">Tyrosinase copper-binding domain-containing protein</fullName>
    </recommendedName>
</protein>
<reference evidence="6 7" key="1">
    <citation type="submission" date="2016-03" db="EMBL/GenBank/DDBJ databases">
        <authorList>
            <person name="Ploux O."/>
        </authorList>
    </citation>
    <scope>NUCLEOTIDE SEQUENCE [LARGE SCALE GENOMIC DNA]</scope>
    <source>
        <strain evidence="6 7">UAMH 11012</strain>
    </source>
</reference>
<dbReference type="SUPFAM" id="SSF48056">
    <property type="entry name" value="Di-copper centre-containing domain"/>
    <property type="match status" value="1"/>
</dbReference>
<dbReference type="InterPro" id="IPR002227">
    <property type="entry name" value="Tyrosinase_Cu-bd"/>
</dbReference>
<evidence type="ECO:0000259" key="5">
    <source>
        <dbReference type="PROSITE" id="PS00498"/>
    </source>
</evidence>
<keyword evidence="1" id="KW-0479">Metal-binding</keyword>
<dbReference type="OrthoDB" id="6132182at2759"/>
<feature type="domain" description="Tyrosinase copper-binding" evidence="4">
    <location>
        <begin position="85"/>
        <end position="102"/>
    </location>
</feature>
<proteinExistence type="predicted"/>
<dbReference type="PROSITE" id="PS00497">
    <property type="entry name" value="TYROSINASE_1"/>
    <property type="match status" value="1"/>
</dbReference>
<evidence type="ECO:0000256" key="1">
    <source>
        <dbReference type="ARBA" id="ARBA00022723"/>
    </source>
</evidence>
<name>A0A1L7XL86_9HELO</name>
<evidence type="ECO:0000313" key="6">
    <source>
        <dbReference type="EMBL" id="CZR65783.1"/>
    </source>
</evidence>
<dbReference type="PANTHER" id="PTHR11474">
    <property type="entry name" value="TYROSINASE FAMILY MEMBER"/>
    <property type="match status" value="1"/>
</dbReference>
<dbReference type="Pfam" id="PF00264">
    <property type="entry name" value="Tyrosinase"/>
    <property type="match status" value="1"/>
</dbReference>
<dbReference type="AlphaFoldDB" id="A0A1L7XL86"/>
<evidence type="ECO:0000256" key="3">
    <source>
        <dbReference type="SAM" id="SignalP"/>
    </source>
</evidence>
<evidence type="ECO:0000259" key="4">
    <source>
        <dbReference type="PROSITE" id="PS00497"/>
    </source>
</evidence>
<dbReference type="PROSITE" id="PS00498">
    <property type="entry name" value="TYROSINASE_2"/>
    <property type="match status" value="1"/>
</dbReference>
<dbReference type="STRING" id="576137.A0A1L7XL86"/>
<feature type="domain" description="Tyrosinase copper-binding" evidence="5">
    <location>
        <begin position="267"/>
        <end position="278"/>
    </location>
</feature>
<accession>A0A1L7XL86</accession>
<organism evidence="6 7">
    <name type="scientific">Phialocephala subalpina</name>
    <dbReference type="NCBI Taxonomy" id="576137"/>
    <lineage>
        <taxon>Eukaryota</taxon>
        <taxon>Fungi</taxon>
        <taxon>Dikarya</taxon>
        <taxon>Ascomycota</taxon>
        <taxon>Pezizomycotina</taxon>
        <taxon>Leotiomycetes</taxon>
        <taxon>Helotiales</taxon>
        <taxon>Mollisiaceae</taxon>
        <taxon>Phialocephala</taxon>
        <taxon>Phialocephala fortinii species complex</taxon>
    </lineage>
</organism>
<dbReference type="Proteomes" id="UP000184330">
    <property type="component" value="Unassembled WGS sequence"/>
</dbReference>
<sequence>MHLPSVISAALLVLAQGVAAAPSARSSTLVRKEWRTLTKDQQLGYIKAFKCLQSKPARTQSLYPGALTRYDDYVALHIAMTTQIHFVGQFLPWHRQFLSIFEDDLRETCYYKGALPYWDWSKDVATTTSFSESPIFDPVYGFGGNGAYIADISNLSITAALDIPGRTGGGCITTGPWAGINITLGPDYSFANNPRCLRRDFTPAFAHGALNTSVVAFTEAAPTFFQLDRRMQSLELDLAGVLTHGGGHFGVGGMVGEMSDMYSSPGDPLFWLHHGMLDNIWNQWQRANWTTRKSEVGGPDTMWAYPYNYFGDVPYKNITTAFVLAYGQLSSNVTIKQIMDTTAGPISSYTYA</sequence>
<dbReference type="GO" id="GO:0016491">
    <property type="term" value="F:oxidoreductase activity"/>
    <property type="evidence" value="ECO:0007669"/>
    <property type="project" value="InterPro"/>
</dbReference>
<dbReference type="PRINTS" id="PR00092">
    <property type="entry name" value="TYROSINASE"/>
</dbReference>
<dbReference type="GO" id="GO:0046872">
    <property type="term" value="F:metal ion binding"/>
    <property type="evidence" value="ECO:0007669"/>
    <property type="project" value="UniProtKB-KW"/>
</dbReference>
<gene>
    <name evidence="6" type="ORF">PAC_15683</name>
</gene>
<evidence type="ECO:0000256" key="2">
    <source>
        <dbReference type="ARBA" id="ARBA00023008"/>
    </source>
</evidence>
<feature type="signal peptide" evidence="3">
    <location>
        <begin position="1"/>
        <end position="20"/>
    </location>
</feature>
<keyword evidence="3" id="KW-0732">Signal</keyword>